<evidence type="ECO:0000256" key="10">
    <source>
        <dbReference type="ARBA" id="ARBA00023136"/>
    </source>
</evidence>
<feature type="disulfide bond" evidence="20">
    <location>
        <begin position="154"/>
        <end position="169"/>
    </location>
</feature>
<feature type="domain" description="ZP" evidence="23">
    <location>
        <begin position="188"/>
        <end position="461"/>
    </location>
</feature>
<evidence type="ECO:0000256" key="4">
    <source>
        <dbReference type="ARBA" id="ARBA00022525"/>
    </source>
</evidence>
<keyword evidence="14" id="KW-0278">Fertilization</keyword>
<dbReference type="Pfam" id="PF00100">
    <property type="entry name" value="Zona_pellucida"/>
    <property type="match status" value="1"/>
</dbReference>
<evidence type="ECO:0000256" key="22">
    <source>
        <dbReference type="SAM" id="SignalP"/>
    </source>
</evidence>
<keyword evidence="11 20" id="KW-1015">Disulfide bond</keyword>
<keyword evidence="5" id="KW-0272">Extracellular matrix</keyword>
<comment type="caution">
    <text evidence="20">Lacks conserved residue(s) required for the propagation of feature annotation.</text>
</comment>
<comment type="function">
    <text evidence="16">Component of the zona pellucida, an extracellular matrix surrounding oocytes which mediates sperm binding, induction of the acrosome reaction and prevents post-fertilization polyspermy. The zona pellucida is composed of 3 to 4 glycoproteins, ZP1, ZP2, ZP3, and ZP4. ZP4 may act as a sperm receptor.</text>
</comment>
<evidence type="ECO:0000256" key="8">
    <source>
        <dbReference type="ARBA" id="ARBA00022729"/>
    </source>
</evidence>
<evidence type="ECO:0000256" key="1">
    <source>
        <dbReference type="ARBA" id="ARBA00004251"/>
    </source>
</evidence>
<dbReference type="InterPro" id="IPR001507">
    <property type="entry name" value="ZP_dom"/>
</dbReference>
<dbReference type="Gene3D" id="2.60.40.4100">
    <property type="entry name" value="Zona pellucida, ZP-C domain"/>
    <property type="match status" value="1"/>
</dbReference>
<evidence type="ECO:0000256" key="5">
    <source>
        <dbReference type="ARBA" id="ARBA00022530"/>
    </source>
</evidence>
<dbReference type="Gene3D" id="4.10.110.10">
    <property type="entry name" value="Spasmolytic Protein, domain 1"/>
    <property type="match status" value="1"/>
</dbReference>
<evidence type="ECO:0000256" key="12">
    <source>
        <dbReference type="ARBA" id="ARBA00023170"/>
    </source>
</evidence>
<dbReference type="PROSITE" id="PS51034">
    <property type="entry name" value="ZP_2"/>
    <property type="match status" value="1"/>
</dbReference>
<protein>
    <recommendedName>
        <fullName evidence="17">Zona pellucida sperm-binding protein 4</fullName>
    </recommendedName>
    <alternativeName>
        <fullName evidence="19">Zona pellucida glycoprotein 4</fullName>
    </alternativeName>
    <alternativeName>
        <fullName evidence="18">Zona pellucida protein B</fullName>
    </alternativeName>
</protein>
<evidence type="ECO:0000256" key="19">
    <source>
        <dbReference type="ARBA" id="ARBA00042573"/>
    </source>
</evidence>
<dbReference type="Gene3D" id="2.60.40.3210">
    <property type="entry name" value="Zona pellucida, ZP-N domain"/>
    <property type="match status" value="1"/>
</dbReference>
<dbReference type="InterPro" id="IPR017977">
    <property type="entry name" value="ZP_dom_CS"/>
</dbReference>
<evidence type="ECO:0000256" key="6">
    <source>
        <dbReference type="ARBA" id="ARBA00022685"/>
    </source>
</evidence>
<evidence type="ECO:0000256" key="2">
    <source>
        <dbReference type="ARBA" id="ARBA00010863"/>
    </source>
</evidence>
<evidence type="ECO:0000256" key="20">
    <source>
        <dbReference type="PROSITE-ProRule" id="PRU00779"/>
    </source>
</evidence>
<dbReference type="InterPro" id="IPR055355">
    <property type="entry name" value="ZP-C"/>
</dbReference>
<name>A0ABM5E1V6_VICPA</name>
<dbReference type="Pfam" id="PF00088">
    <property type="entry name" value="Trefoil"/>
    <property type="match status" value="1"/>
</dbReference>
<evidence type="ECO:0000256" key="14">
    <source>
        <dbReference type="ARBA" id="ARBA00023279"/>
    </source>
</evidence>
<evidence type="ECO:0000256" key="21">
    <source>
        <dbReference type="SAM" id="Phobius"/>
    </source>
</evidence>
<dbReference type="InterPro" id="IPR042235">
    <property type="entry name" value="ZP-C_dom"/>
</dbReference>
<keyword evidence="3" id="KW-1003">Cell membrane</keyword>
<dbReference type="InterPro" id="IPR017957">
    <property type="entry name" value="P_trefoil_CS"/>
</dbReference>
<evidence type="ECO:0000256" key="11">
    <source>
        <dbReference type="ARBA" id="ARBA00023157"/>
    </source>
</evidence>
<dbReference type="PANTHER" id="PTHR23343:SF31">
    <property type="entry name" value="ZONA PELLUCIDA SPERM-BINDING PROTEIN 4"/>
    <property type="match status" value="1"/>
</dbReference>
<feature type="signal peptide" evidence="22">
    <location>
        <begin position="1"/>
        <end position="18"/>
    </location>
</feature>
<keyword evidence="7 21" id="KW-0812">Transmembrane</keyword>
<dbReference type="InterPro" id="IPR051148">
    <property type="entry name" value="Zona_Pellucida_Domain_gp"/>
</dbReference>
<evidence type="ECO:0000256" key="13">
    <source>
        <dbReference type="ARBA" id="ARBA00023180"/>
    </source>
</evidence>
<evidence type="ECO:0000256" key="3">
    <source>
        <dbReference type="ARBA" id="ARBA00022475"/>
    </source>
</evidence>
<dbReference type="CDD" id="cd00111">
    <property type="entry name" value="Trefoil"/>
    <property type="match status" value="1"/>
</dbReference>
<evidence type="ECO:0000313" key="25">
    <source>
        <dbReference type="Proteomes" id="UP001652581"/>
    </source>
</evidence>
<keyword evidence="25" id="KW-1185">Reference proteome</keyword>
<sequence>MRWLQSVWLCLPLSLALSGQPEPRGPGDPGAPHCGPEGFLFTGNLSLETAAPPALVAWDQRGLLHRLRNDSDCGTRVGAGPGSSVLVEAAYGGCYVTQWDTHYVMPVGVEEADAAGRRVVTKTQLFKCPVALPARDVPNAGVCDSVPAWDRLPCTPSPSTRGDCERLGCCYDAEEENPCYYGNTVTSRCTQDSHFSIAVSRNVTSPPLLLNSVHLAFTNDSECEPVMVTHTFVLFQFPVTACGTTKQVTRNHAVYENELVAARDVQTWSQGSITRDSVFRLRVGCSYSVSSSAFPASIQVLPLPPPLPEAHPGPLTMELRIAKDSHYGSYYAAGDYPVVKLLRDPIHVEVSLRGRADPSLGLRLQHCWATPGASPLLQPQWPLLVKGCPYTGDNYRTRLVPVREAPGLPFPSHHQRFSISTFSFVDSASKQALKGPVYLHCRASVCQPTGAASCRVTCPAARREYPGRLHWRTGRRRSEGPLQNSTARVSSEGPMILLQATRDPAEELRKYSRSPVDARALWVAGLSGTVIVGAALGALSASCLAIRKRR</sequence>
<dbReference type="Pfam" id="PF22821">
    <property type="entry name" value="ZP1_ZP4_Ig-like"/>
    <property type="match status" value="1"/>
</dbReference>
<dbReference type="InterPro" id="IPR044913">
    <property type="entry name" value="P_trefoil_dom_sf"/>
</dbReference>
<keyword evidence="9 21" id="KW-1133">Transmembrane helix</keyword>
<evidence type="ECO:0000256" key="18">
    <source>
        <dbReference type="ARBA" id="ARBA00042273"/>
    </source>
</evidence>
<comment type="similarity">
    <text evidence="2">Belongs to the ZP domain family. ZPB subfamily.</text>
</comment>
<evidence type="ECO:0000313" key="26">
    <source>
        <dbReference type="RefSeq" id="XP_072827147.1"/>
    </source>
</evidence>
<keyword evidence="13" id="KW-0325">Glycoprotein</keyword>
<proteinExistence type="inferred from homology"/>
<feature type="chain" id="PRO_5045628413" description="Zona pellucida sperm-binding protein 4" evidence="22">
    <location>
        <begin position="19"/>
        <end position="550"/>
    </location>
</feature>
<dbReference type="PANTHER" id="PTHR23343">
    <property type="entry name" value="ZONA PELLUCIDA SPERM-BINDING PROTEIN"/>
    <property type="match status" value="1"/>
</dbReference>
<dbReference type="Proteomes" id="UP001652581">
    <property type="component" value="Chromosome 11"/>
</dbReference>
<evidence type="ECO:0000256" key="9">
    <source>
        <dbReference type="ARBA" id="ARBA00022989"/>
    </source>
</evidence>
<feature type="domain" description="P-type" evidence="24">
    <location>
        <begin position="141"/>
        <end position="183"/>
    </location>
</feature>
<reference evidence="26" key="1">
    <citation type="submission" date="2025-08" db="UniProtKB">
        <authorList>
            <consortium name="RefSeq"/>
        </authorList>
    </citation>
    <scope>IDENTIFICATION</scope>
</reference>
<dbReference type="SUPFAM" id="SSF57492">
    <property type="entry name" value="Trefoil"/>
    <property type="match status" value="1"/>
</dbReference>
<keyword evidence="12" id="KW-0675">Receptor</keyword>
<evidence type="ECO:0000259" key="23">
    <source>
        <dbReference type="PROSITE" id="PS51034"/>
    </source>
</evidence>
<dbReference type="PROSITE" id="PS00025">
    <property type="entry name" value="P_TREFOIL_1"/>
    <property type="match status" value="1"/>
</dbReference>
<comment type="subcellular location">
    <subcellularLocation>
        <location evidence="1">Cell membrane</location>
        <topology evidence="1">Single-pass type I membrane protein</topology>
    </subcellularLocation>
    <subcellularLocation>
        <location evidence="15">Zona pellucida</location>
    </subcellularLocation>
</comment>
<keyword evidence="8 22" id="KW-0732">Signal</keyword>
<organism evidence="25 26">
    <name type="scientific">Vicugna pacos</name>
    <name type="common">Alpaca</name>
    <name type="synonym">Lama pacos</name>
    <dbReference type="NCBI Taxonomy" id="30538"/>
    <lineage>
        <taxon>Eukaryota</taxon>
        <taxon>Metazoa</taxon>
        <taxon>Chordata</taxon>
        <taxon>Craniata</taxon>
        <taxon>Vertebrata</taxon>
        <taxon>Euteleostomi</taxon>
        <taxon>Mammalia</taxon>
        <taxon>Eutheria</taxon>
        <taxon>Laurasiatheria</taxon>
        <taxon>Artiodactyla</taxon>
        <taxon>Tylopoda</taxon>
        <taxon>Camelidae</taxon>
        <taxon>Vicugna</taxon>
    </lineage>
</organism>
<evidence type="ECO:0000256" key="17">
    <source>
        <dbReference type="ARBA" id="ARBA00040238"/>
    </source>
</evidence>
<accession>A0ABM5E1V6</accession>
<dbReference type="PROSITE" id="PS00682">
    <property type="entry name" value="ZP_1"/>
    <property type="match status" value="1"/>
</dbReference>
<evidence type="ECO:0000256" key="16">
    <source>
        <dbReference type="ARBA" id="ARBA00037545"/>
    </source>
</evidence>
<dbReference type="InterPro" id="IPR054554">
    <property type="entry name" value="ZP1/4_Ig-like"/>
</dbReference>
<dbReference type="GeneID" id="102537781"/>
<feature type="transmembrane region" description="Helical" evidence="21">
    <location>
        <begin position="520"/>
        <end position="546"/>
    </location>
</feature>
<dbReference type="SMART" id="SM00241">
    <property type="entry name" value="ZP"/>
    <property type="match status" value="1"/>
</dbReference>
<dbReference type="InterPro" id="IPR000519">
    <property type="entry name" value="P_trefoil_dom"/>
</dbReference>
<dbReference type="RefSeq" id="XP_072827147.1">
    <property type="nucleotide sequence ID" value="XM_072971046.1"/>
</dbReference>
<dbReference type="PROSITE" id="PS51448">
    <property type="entry name" value="P_TREFOIL_2"/>
    <property type="match status" value="1"/>
</dbReference>
<dbReference type="InterPro" id="IPR055356">
    <property type="entry name" value="ZP-N"/>
</dbReference>
<keyword evidence="6" id="KW-0165">Cleavage on pair of basic residues</keyword>
<evidence type="ECO:0000259" key="24">
    <source>
        <dbReference type="PROSITE" id="PS51448"/>
    </source>
</evidence>
<gene>
    <name evidence="26" type="primary">ZP4</name>
</gene>
<evidence type="ECO:0000256" key="7">
    <source>
        <dbReference type="ARBA" id="ARBA00022692"/>
    </source>
</evidence>
<keyword evidence="4" id="KW-0964">Secreted</keyword>
<dbReference type="Pfam" id="PF23344">
    <property type="entry name" value="ZP-N"/>
    <property type="match status" value="1"/>
</dbReference>
<evidence type="ECO:0000256" key="15">
    <source>
        <dbReference type="ARBA" id="ARBA00024183"/>
    </source>
</evidence>
<dbReference type="SMART" id="SM00018">
    <property type="entry name" value="PD"/>
    <property type="match status" value="1"/>
</dbReference>
<keyword evidence="10 21" id="KW-0472">Membrane</keyword>